<dbReference type="Proteomes" id="UP001589647">
    <property type="component" value="Unassembled WGS sequence"/>
</dbReference>
<evidence type="ECO:0000313" key="2">
    <source>
        <dbReference type="Proteomes" id="UP001589647"/>
    </source>
</evidence>
<organism evidence="1 2">
    <name type="scientific">Nonomuraea spiralis</name>
    <dbReference type="NCBI Taxonomy" id="46182"/>
    <lineage>
        <taxon>Bacteria</taxon>
        <taxon>Bacillati</taxon>
        <taxon>Actinomycetota</taxon>
        <taxon>Actinomycetes</taxon>
        <taxon>Streptosporangiales</taxon>
        <taxon>Streptosporangiaceae</taxon>
        <taxon>Nonomuraea</taxon>
    </lineage>
</organism>
<sequence>MFPCRTGDDGQTHCVGDHLAGLLLQALNPEFGLICVNSHTTTIVCRH</sequence>
<evidence type="ECO:0000313" key="1">
    <source>
        <dbReference type="EMBL" id="MFB9204048.1"/>
    </source>
</evidence>
<protein>
    <submittedName>
        <fullName evidence="1">Uncharacterized protein</fullName>
    </submittedName>
</protein>
<accession>A0ABV5IJ16</accession>
<gene>
    <name evidence="1" type="ORF">ACFFV7_22840</name>
</gene>
<dbReference type="RefSeq" id="WP_189648883.1">
    <property type="nucleotide sequence ID" value="NZ_BMRC01000008.1"/>
</dbReference>
<comment type="caution">
    <text evidence="1">The sequence shown here is derived from an EMBL/GenBank/DDBJ whole genome shotgun (WGS) entry which is preliminary data.</text>
</comment>
<name>A0ABV5IJ16_9ACTN</name>
<keyword evidence="2" id="KW-1185">Reference proteome</keyword>
<reference evidence="1 2" key="1">
    <citation type="submission" date="2024-09" db="EMBL/GenBank/DDBJ databases">
        <authorList>
            <person name="Sun Q."/>
            <person name="Mori K."/>
        </authorList>
    </citation>
    <scope>NUCLEOTIDE SEQUENCE [LARGE SCALE GENOMIC DNA]</scope>
    <source>
        <strain evidence="1 2">CCM 3426</strain>
    </source>
</reference>
<proteinExistence type="predicted"/>
<dbReference type="EMBL" id="JBHMEI010000016">
    <property type="protein sequence ID" value="MFB9204048.1"/>
    <property type="molecule type" value="Genomic_DNA"/>
</dbReference>